<dbReference type="InterPro" id="IPR036291">
    <property type="entry name" value="NAD(P)-bd_dom_sf"/>
</dbReference>
<feature type="binding site" evidence="11">
    <location>
        <begin position="164"/>
        <end position="166"/>
    </location>
    <ligand>
        <name>NADP(+)</name>
        <dbReference type="ChEBI" id="CHEBI:58349"/>
    </ligand>
</feature>
<keyword evidence="7 11" id="KW-0560">Oxidoreductase</keyword>
<evidence type="ECO:0000256" key="6">
    <source>
        <dbReference type="ARBA" id="ARBA00022857"/>
    </source>
</evidence>
<feature type="domain" description="Tetrahydrofolate dehydrogenase/cyclohydrolase NAD(P)-binding" evidence="13">
    <location>
        <begin position="138"/>
        <end position="288"/>
    </location>
</feature>
<dbReference type="PRINTS" id="PR00085">
    <property type="entry name" value="THFDHDRGNASE"/>
</dbReference>
<sequence length="293" mass="31729">MQILDGKKTSEDIKNEIAAEVQSIKAAGGKVPHLAAVLVGNNGASLTYVGSKVKSCQQIGFDSTLVALPEDITEADLLAKIKELNEDENLDGYIVQLPLPKHIDEEKILLAIDPDKDVDGFHPTNFGRMALEMETFIPATPFGIMQLLERYKVETAGKHTVVIGRSHIVGRPMSILMSRKGNPGDSTVTLTHSRTKNLAEFTKNADIIITALGVPEFLKGDMVKDGVVIIDVGITRVDDPSNSKGYVIKGDVDFDEVSKKASFITPVPGGVGPMTIAMLLQNTLLARKIRSRK</sequence>
<evidence type="ECO:0000256" key="5">
    <source>
        <dbReference type="ARBA" id="ARBA00022801"/>
    </source>
</evidence>
<dbReference type="SUPFAM" id="SSF51735">
    <property type="entry name" value="NAD(P)-binding Rossmann-fold domains"/>
    <property type="match status" value="1"/>
</dbReference>
<comment type="pathway">
    <text evidence="1 11">One-carbon metabolism; tetrahydrofolate interconversion.</text>
</comment>
<evidence type="ECO:0000259" key="12">
    <source>
        <dbReference type="Pfam" id="PF00763"/>
    </source>
</evidence>
<dbReference type="Proteomes" id="UP001589562">
    <property type="component" value="Unassembled WGS sequence"/>
</dbReference>
<keyword evidence="5 11" id="KW-0378">Hydrolase</keyword>
<reference evidence="14 15" key="1">
    <citation type="submission" date="2024-09" db="EMBL/GenBank/DDBJ databases">
        <authorList>
            <person name="Sun Q."/>
            <person name="Mori K."/>
        </authorList>
    </citation>
    <scope>NUCLEOTIDE SEQUENCE [LARGE SCALE GENOMIC DNA]</scope>
    <source>
        <strain evidence="14 15">CECT 8365</strain>
    </source>
</reference>
<evidence type="ECO:0000256" key="9">
    <source>
        <dbReference type="ARBA" id="ARBA00023167"/>
    </source>
</evidence>
<evidence type="ECO:0000259" key="13">
    <source>
        <dbReference type="Pfam" id="PF02882"/>
    </source>
</evidence>
<comment type="catalytic activity">
    <reaction evidence="11">
        <text>(6R)-5,10-methenyltetrahydrofolate + H2O = (6R)-10-formyltetrahydrofolate + H(+)</text>
        <dbReference type="Rhea" id="RHEA:23700"/>
        <dbReference type="ChEBI" id="CHEBI:15377"/>
        <dbReference type="ChEBI" id="CHEBI:15378"/>
        <dbReference type="ChEBI" id="CHEBI:57455"/>
        <dbReference type="ChEBI" id="CHEBI:195366"/>
        <dbReference type="EC" id="3.5.4.9"/>
    </reaction>
</comment>
<dbReference type="EC" id="1.5.1.5" evidence="11"/>
<comment type="similarity">
    <text evidence="11">Belongs to the tetrahydrofolate dehydrogenase/cyclohydrolase family.</text>
</comment>
<evidence type="ECO:0000256" key="7">
    <source>
        <dbReference type="ARBA" id="ARBA00023002"/>
    </source>
</evidence>
<comment type="subunit">
    <text evidence="11">Homodimer.</text>
</comment>
<keyword evidence="6 11" id="KW-0521">NADP</keyword>
<dbReference type="InterPro" id="IPR000672">
    <property type="entry name" value="THF_DH/CycHdrlase"/>
</dbReference>
<evidence type="ECO:0000256" key="4">
    <source>
        <dbReference type="ARBA" id="ARBA00022755"/>
    </source>
</evidence>
<dbReference type="PANTHER" id="PTHR48099:SF5">
    <property type="entry name" value="C-1-TETRAHYDROFOLATE SYNTHASE, CYTOPLASMIC"/>
    <property type="match status" value="1"/>
</dbReference>
<comment type="catalytic activity">
    <reaction evidence="11">
        <text>(6R)-5,10-methylene-5,6,7,8-tetrahydrofolate + NADP(+) = (6R)-5,10-methenyltetrahydrofolate + NADPH</text>
        <dbReference type="Rhea" id="RHEA:22812"/>
        <dbReference type="ChEBI" id="CHEBI:15636"/>
        <dbReference type="ChEBI" id="CHEBI:57455"/>
        <dbReference type="ChEBI" id="CHEBI:57783"/>
        <dbReference type="ChEBI" id="CHEBI:58349"/>
        <dbReference type="EC" id="1.5.1.5"/>
    </reaction>
</comment>
<evidence type="ECO:0000256" key="2">
    <source>
        <dbReference type="ARBA" id="ARBA00022563"/>
    </source>
</evidence>
<dbReference type="InterPro" id="IPR020631">
    <property type="entry name" value="THF_DH/CycHdrlase_NAD-bd_dom"/>
</dbReference>
<dbReference type="Gene3D" id="3.40.50.720">
    <property type="entry name" value="NAD(P)-binding Rossmann-like Domain"/>
    <property type="match status" value="1"/>
</dbReference>
<feature type="domain" description="Tetrahydrofolate dehydrogenase/cyclohydrolase catalytic" evidence="12">
    <location>
        <begin position="4"/>
        <end position="119"/>
    </location>
</feature>
<dbReference type="Pfam" id="PF00763">
    <property type="entry name" value="THF_DHG_CYH"/>
    <property type="match status" value="1"/>
</dbReference>
<name>A0ABV5H884_9FLAO</name>
<dbReference type="InterPro" id="IPR020867">
    <property type="entry name" value="THF_DH/CycHdrlase_CS"/>
</dbReference>
<dbReference type="RefSeq" id="WP_278011045.1">
    <property type="nucleotide sequence ID" value="NZ_CP121112.1"/>
</dbReference>
<comment type="caution">
    <text evidence="11">Lacks conserved residue(s) required for the propagation of feature annotation.</text>
</comment>
<evidence type="ECO:0000256" key="11">
    <source>
        <dbReference type="HAMAP-Rule" id="MF_01576"/>
    </source>
</evidence>
<accession>A0ABV5H884</accession>
<dbReference type="CDD" id="cd01080">
    <property type="entry name" value="NAD_bind_m-THF_DH_Cyclohyd"/>
    <property type="match status" value="1"/>
</dbReference>
<feature type="binding site" evidence="11">
    <location>
        <position position="234"/>
    </location>
    <ligand>
        <name>NADP(+)</name>
        <dbReference type="ChEBI" id="CHEBI:58349"/>
    </ligand>
</feature>
<dbReference type="Gene3D" id="3.40.50.10860">
    <property type="entry name" value="Leucine Dehydrogenase, chain A, domain 1"/>
    <property type="match status" value="1"/>
</dbReference>
<comment type="caution">
    <text evidence="14">The sequence shown here is derived from an EMBL/GenBank/DDBJ whole genome shotgun (WGS) entry which is preliminary data.</text>
</comment>
<evidence type="ECO:0000256" key="8">
    <source>
        <dbReference type="ARBA" id="ARBA00023102"/>
    </source>
</evidence>
<dbReference type="Pfam" id="PF02882">
    <property type="entry name" value="THF_DHG_CYH_C"/>
    <property type="match status" value="1"/>
</dbReference>
<dbReference type="InterPro" id="IPR020630">
    <property type="entry name" value="THF_DH/CycHdrlase_cat_dom"/>
</dbReference>
<keyword evidence="8 11" id="KW-0368">Histidine biosynthesis</keyword>
<evidence type="ECO:0000256" key="10">
    <source>
        <dbReference type="ARBA" id="ARBA00023268"/>
    </source>
</evidence>
<keyword evidence="10 11" id="KW-0511">Multifunctional enzyme</keyword>
<keyword evidence="4 11" id="KW-0658">Purine biosynthesis</keyword>
<evidence type="ECO:0000256" key="1">
    <source>
        <dbReference type="ARBA" id="ARBA00004777"/>
    </source>
</evidence>
<keyword evidence="15" id="KW-1185">Reference proteome</keyword>
<organism evidence="14 15">
    <name type="scientific">Flavobacterium gyeonganense</name>
    <dbReference type="NCBI Taxonomy" id="1310418"/>
    <lineage>
        <taxon>Bacteria</taxon>
        <taxon>Pseudomonadati</taxon>
        <taxon>Bacteroidota</taxon>
        <taxon>Flavobacteriia</taxon>
        <taxon>Flavobacteriales</taxon>
        <taxon>Flavobacteriaceae</taxon>
        <taxon>Flavobacterium</taxon>
    </lineage>
</organism>
<dbReference type="PROSITE" id="PS00767">
    <property type="entry name" value="THF_DHG_CYH_2"/>
    <property type="match status" value="1"/>
</dbReference>
<keyword evidence="9 11" id="KW-0486">Methionine biosynthesis</keyword>
<dbReference type="PANTHER" id="PTHR48099">
    <property type="entry name" value="C-1-TETRAHYDROFOLATE SYNTHASE, CYTOPLASMIC-RELATED"/>
    <property type="match status" value="1"/>
</dbReference>
<protein>
    <recommendedName>
        <fullName evidence="11">Bifunctional protein FolD</fullName>
    </recommendedName>
    <domain>
        <recommendedName>
            <fullName evidence="11">Methylenetetrahydrofolate dehydrogenase</fullName>
            <ecNumber evidence="11">1.5.1.5</ecNumber>
        </recommendedName>
    </domain>
    <domain>
        <recommendedName>
            <fullName evidence="11">Methenyltetrahydrofolate cyclohydrolase</fullName>
            <ecNumber evidence="11">3.5.4.9</ecNumber>
        </recommendedName>
    </domain>
</protein>
<evidence type="ECO:0000313" key="14">
    <source>
        <dbReference type="EMBL" id="MFB9108082.1"/>
    </source>
</evidence>
<comment type="function">
    <text evidence="11">Catalyzes the oxidation of 5,10-methylenetetrahydrofolate to 5,10-methenyltetrahydrofolate and then the hydrolysis of 5,10-methenyltetrahydrofolate to 10-formyltetrahydrofolate.</text>
</comment>
<dbReference type="InterPro" id="IPR046346">
    <property type="entry name" value="Aminoacid_DH-like_N_sf"/>
</dbReference>
<dbReference type="SUPFAM" id="SSF53223">
    <property type="entry name" value="Aminoacid dehydrogenase-like, N-terminal domain"/>
    <property type="match status" value="1"/>
</dbReference>
<dbReference type="EMBL" id="JBHMFE010000009">
    <property type="protein sequence ID" value="MFB9108082.1"/>
    <property type="molecule type" value="Genomic_DNA"/>
</dbReference>
<dbReference type="HAMAP" id="MF_01576">
    <property type="entry name" value="THF_DHG_CYH"/>
    <property type="match status" value="1"/>
</dbReference>
<evidence type="ECO:0000256" key="3">
    <source>
        <dbReference type="ARBA" id="ARBA00022605"/>
    </source>
</evidence>
<proteinExistence type="inferred from homology"/>
<keyword evidence="3 11" id="KW-0028">Amino-acid biosynthesis</keyword>
<gene>
    <name evidence="11" type="primary">folD</name>
    <name evidence="14" type="ORF">ACFFVK_05780</name>
</gene>
<evidence type="ECO:0000313" key="15">
    <source>
        <dbReference type="Proteomes" id="UP001589562"/>
    </source>
</evidence>
<dbReference type="EC" id="3.5.4.9" evidence="11"/>
<keyword evidence="2 11" id="KW-0554">One-carbon metabolism</keyword>